<keyword evidence="1" id="KW-0812">Transmembrane</keyword>
<dbReference type="EMBL" id="AFQF01003428">
    <property type="protein sequence ID" value="EGU75814.1"/>
    <property type="molecule type" value="Genomic_DNA"/>
</dbReference>
<proteinExistence type="predicted"/>
<name>F9G4U9_FUSOF</name>
<feature type="transmembrane region" description="Helical" evidence="1">
    <location>
        <begin position="70"/>
        <end position="91"/>
    </location>
</feature>
<dbReference type="AlphaFoldDB" id="F9G4U9"/>
<dbReference type="OrthoDB" id="5015154at2759"/>
<reference evidence="2" key="1">
    <citation type="journal article" date="2012" name="Mol. Plant Microbe Interact.">
        <title>A highly conserved effector in Fusarium oxysporum is required for full virulence on Arabidopsis.</title>
        <authorList>
            <person name="Thatcher L.F."/>
            <person name="Gardiner D.M."/>
            <person name="Kazan K."/>
            <person name="Manners J."/>
        </authorList>
    </citation>
    <scope>NUCLEOTIDE SEQUENCE [LARGE SCALE GENOMIC DNA]</scope>
    <source>
        <strain evidence="2">Fo5176</strain>
    </source>
</reference>
<gene>
    <name evidence="2" type="ORF">FOXB_13681</name>
</gene>
<evidence type="ECO:0000256" key="1">
    <source>
        <dbReference type="SAM" id="Phobius"/>
    </source>
</evidence>
<keyword evidence="1" id="KW-0472">Membrane</keyword>
<keyword evidence="1" id="KW-1133">Transmembrane helix</keyword>
<organism evidence="2">
    <name type="scientific">Fusarium oxysporum (strain Fo5176)</name>
    <name type="common">Fusarium vascular wilt</name>
    <dbReference type="NCBI Taxonomy" id="660025"/>
    <lineage>
        <taxon>Eukaryota</taxon>
        <taxon>Fungi</taxon>
        <taxon>Dikarya</taxon>
        <taxon>Ascomycota</taxon>
        <taxon>Pezizomycotina</taxon>
        <taxon>Sordariomycetes</taxon>
        <taxon>Hypocreomycetidae</taxon>
        <taxon>Hypocreales</taxon>
        <taxon>Nectriaceae</taxon>
        <taxon>Fusarium</taxon>
        <taxon>Fusarium oxysporum species complex</taxon>
    </lineage>
</organism>
<protein>
    <submittedName>
        <fullName evidence="2">Uncharacterized protein</fullName>
    </submittedName>
</protein>
<sequence>MIQTTGYKNKTAPIQLSCSSHLPSSSFSSLPHLVILNMKIFSPVIYLTRRVWATFKLLCRAMKKLLWMMLPFYGFTTLLGLIQGPILVQWYTGTMDQFARLLVNNLFEIKMLEFFGDAYGDSFVDGFNPIYGITQIQSPLDWTSHLGLRRPRGWRTENVENMASLYNLYRRTRHYPNEERWQHWIYLSAQMEPWKQPDGPILHDPWDQAFVKLLEYRDKHEKLGRSNFHYVSCHKSFLCGSWRVTAPALLHFTTNATARKGSKKYRDFPYHEPVSVRVFELPLREVAIPGVFPTYFEQMRALTASNSTFWTTKDTYSHFDQVRSQALPMLRQLEKDYPWSYGLLVKAEEKWTSIWAMEDTALIIGAYLIPFASTAIPTYLYKLAQARWIEDKKPGTSEAELKRKDPLARSLEEFLEAMGDEDKEKFRKTARGGRLLNKIEAELAIGDWNTGEEMIQEISGALGLDKDGKAKGR</sequence>
<accession>F9G4U9</accession>
<evidence type="ECO:0000313" key="2">
    <source>
        <dbReference type="EMBL" id="EGU75814.1"/>
    </source>
</evidence>
<comment type="caution">
    <text evidence="2">The sequence shown here is derived from an EMBL/GenBank/DDBJ whole genome shotgun (WGS) entry which is preliminary data.</text>
</comment>